<evidence type="ECO:0000313" key="7">
    <source>
        <dbReference type="Proteomes" id="UP000076420"/>
    </source>
</evidence>
<evidence type="ECO:0000313" key="6">
    <source>
        <dbReference type="EnsemblMetazoa" id="BGLB010064-PC"/>
    </source>
</evidence>
<dbReference type="PROSITE" id="PS51720">
    <property type="entry name" value="G_AIG1"/>
    <property type="match status" value="1"/>
</dbReference>
<dbReference type="VEuPathDB" id="VectorBase:BGLAX_047428"/>
<dbReference type="GO" id="GO:0005525">
    <property type="term" value="F:GTP binding"/>
    <property type="evidence" value="ECO:0007669"/>
    <property type="project" value="UniProtKB-KW"/>
</dbReference>
<proteinExistence type="inferred from homology"/>
<evidence type="ECO:0000259" key="5">
    <source>
        <dbReference type="PROSITE" id="PS51720"/>
    </source>
</evidence>
<dbReference type="Gene3D" id="3.40.50.300">
    <property type="entry name" value="P-loop containing nucleotide triphosphate hydrolases"/>
    <property type="match status" value="1"/>
</dbReference>
<keyword evidence="3" id="KW-0342">GTP-binding</keyword>
<dbReference type="PANTHER" id="PTHR10903">
    <property type="entry name" value="GTPASE, IMAP FAMILY MEMBER-RELATED"/>
    <property type="match status" value="1"/>
</dbReference>
<dbReference type="Pfam" id="PF04548">
    <property type="entry name" value="AIG1"/>
    <property type="match status" value="1"/>
</dbReference>
<dbReference type="SUPFAM" id="SSF52540">
    <property type="entry name" value="P-loop containing nucleoside triphosphate hydrolases"/>
    <property type="match status" value="1"/>
</dbReference>
<dbReference type="AlphaFoldDB" id="A0A2C9JYH8"/>
<keyword evidence="2" id="KW-0547">Nucleotide-binding</keyword>
<dbReference type="InterPro" id="IPR006703">
    <property type="entry name" value="G_AIG1"/>
</dbReference>
<dbReference type="STRING" id="6526.A0A2C9JYH8"/>
<evidence type="ECO:0000256" key="4">
    <source>
        <dbReference type="SAM" id="Coils"/>
    </source>
</evidence>
<dbReference type="PANTHER" id="PTHR10903:SF184">
    <property type="entry name" value="GTP-BINDING PROTEIN A"/>
    <property type="match status" value="1"/>
</dbReference>
<dbReference type="InterPro" id="IPR045058">
    <property type="entry name" value="GIMA/IAN/Toc"/>
</dbReference>
<dbReference type="OrthoDB" id="8954335at2759"/>
<evidence type="ECO:0000256" key="3">
    <source>
        <dbReference type="ARBA" id="ARBA00023134"/>
    </source>
</evidence>
<protein>
    <recommendedName>
        <fullName evidence="5">AIG1-type G domain-containing protein</fullName>
    </recommendedName>
</protein>
<gene>
    <name evidence="6" type="primary">106073024</name>
</gene>
<comment type="similarity">
    <text evidence="1">Belongs to the TRAFAC class TrmE-Era-EngA-EngB-Septin-like GTPase superfamily. AIG1/Toc34/Toc159-like paraseptin GTPase family. IAN subfamily.</text>
</comment>
<dbReference type="FunFam" id="3.40.50.300:FF:000840">
    <property type="entry name" value="Immune-associated nucleotide-binding protein 9"/>
    <property type="match status" value="1"/>
</dbReference>
<accession>A0A2C9JYH8</accession>
<keyword evidence="4" id="KW-0175">Coiled coil</keyword>
<dbReference type="KEGG" id="bgt:106073024"/>
<reference evidence="6" key="1">
    <citation type="submission" date="2020-05" db="UniProtKB">
        <authorList>
            <consortium name="EnsemblMetazoa"/>
        </authorList>
    </citation>
    <scope>IDENTIFICATION</scope>
    <source>
        <strain evidence="6">BB02</strain>
    </source>
</reference>
<evidence type="ECO:0000256" key="2">
    <source>
        <dbReference type="ARBA" id="ARBA00022741"/>
    </source>
</evidence>
<organism evidence="6 7">
    <name type="scientific">Biomphalaria glabrata</name>
    <name type="common">Bloodfluke planorb</name>
    <name type="synonym">Freshwater snail</name>
    <dbReference type="NCBI Taxonomy" id="6526"/>
    <lineage>
        <taxon>Eukaryota</taxon>
        <taxon>Metazoa</taxon>
        <taxon>Spiralia</taxon>
        <taxon>Lophotrochozoa</taxon>
        <taxon>Mollusca</taxon>
        <taxon>Gastropoda</taxon>
        <taxon>Heterobranchia</taxon>
        <taxon>Euthyneura</taxon>
        <taxon>Panpulmonata</taxon>
        <taxon>Hygrophila</taxon>
        <taxon>Lymnaeoidea</taxon>
        <taxon>Planorbidae</taxon>
        <taxon>Biomphalaria</taxon>
    </lineage>
</organism>
<dbReference type="Proteomes" id="UP000076420">
    <property type="component" value="Unassembled WGS sequence"/>
</dbReference>
<name>A0A2C9JYH8_BIOGL</name>
<dbReference type="EnsemblMetazoa" id="BGLB010064-RC">
    <property type="protein sequence ID" value="BGLB010064-PC"/>
    <property type="gene ID" value="BGLB010064"/>
</dbReference>
<dbReference type="VEuPathDB" id="VectorBase:BGLB010064"/>
<feature type="coiled-coil region" evidence="4">
    <location>
        <begin position="302"/>
        <end position="365"/>
    </location>
</feature>
<evidence type="ECO:0000256" key="1">
    <source>
        <dbReference type="ARBA" id="ARBA00008535"/>
    </source>
</evidence>
<feature type="domain" description="AIG1-type G" evidence="5">
    <location>
        <begin position="1"/>
        <end position="209"/>
    </location>
</feature>
<sequence length="451" mass="52420">MTSLLLVGKTGCGKSATGNSILGRKVFEALTSATSVTKSVQYDYAMVNEREVKVVDGPGLMDTDHSAHESTSMVCQEIEKAVLMSPDGYDAILIVTDMARFTKEDKDVVRQLKSTFGADFIEKYCILVVTHADNYDPEENGKSLEDWCDDQTGSFDDIKRECLNRIVPFFNKTNDANIKKDQINRLFQFVDEIQSKHGRYNKGLFEAARNAREHMLVKLKEPLLMEETEKKLRLRMQELQELDESNKHQALQKLQLMRTEILTRLREVKDADQGTHALQNVENFVQSFLQQIDSKTQRLQSSLAMEEKMKNLEANARKERAIDLETMDQLRKEINRLKENDLRLKEEYAKKMEDLNKAYDKVKQDQNEKILRNICLGLQVAEKSINVGRQTYSLIQDIKKKERNEHLYKQRNEHLYAKVRGHTTNYFLLEDNLYIFVFKSTHFKDNVCVFF</sequence>
<dbReference type="InterPro" id="IPR027417">
    <property type="entry name" value="P-loop_NTPase"/>
</dbReference>